<proteinExistence type="predicted"/>
<evidence type="ECO:0000313" key="1">
    <source>
        <dbReference type="EMBL" id="KAJ1678008.1"/>
    </source>
</evidence>
<evidence type="ECO:0000313" key="2">
    <source>
        <dbReference type="Proteomes" id="UP001145114"/>
    </source>
</evidence>
<dbReference type="Proteomes" id="UP001145114">
    <property type="component" value="Unassembled WGS sequence"/>
</dbReference>
<gene>
    <name evidence="1" type="primary">MET8</name>
    <name evidence="1" type="ORF">EV182_004969</name>
</gene>
<dbReference type="EMBL" id="JAMZIH010001647">
    <property type="protein sequence ID" value="KAJ1678008.1"/>
    <property type="molecule type" value="Genomic_DNA"/>
</dbReference>
<keyword evidence="2" id="KW-1185">Reference proteome</keyword>
<sequence length="143" mass="15697">MSSNASPQPQPAYPDPTGGASFIIAWRAKRQSILVVGGGPVAAGRVFNSLEADADVTVVAPHLCPELQYRARTCQISWHARKFIPSDLDGVAIVLTAIDDCEESVRIAQLCRERRIPINAADMNDLCDFWFMSMHRDKSVQVA</sequence>
<comment type="caution">
    <text evidence="1">The sequence shown here is derived from an EMBL/GenBank/DDBJ whole genome shotgun (WGS) entry which is preliminary data.</text>
</comment>
<organism evidence="1 2">
    <name type="scientific">Spiromyces aspiralis</name>
    <dbReference type="NCBI Taxonomy" id="68401"/>
    <lineage>
        <taxon>Eukaryota</taxon>
        <taxon>Fungi</taxon>
        <taxon>Fungi incertae sedis</taxon>
        <taxon>Zoopagomycota</taxon>
        <taxon>Kickxellomycotina</taxon>
        <taxon>Kickxellomycetes</taxon>
        <taxon>Kickxellales</taxon>
        <taxon>Kickxellaceae</taxon>
        <taxon>Spiromyces</taxon>
    </lineage>
</organism>
<name>A0ACC1HSB1_9FUNG</name>
<reference evidence="1" key="1">
    <citation type="submission" date="2022-06" db="EMBL/GenBank/DDBJ databases">
        <title>Phylogenomic reconstructions and comparative analyses of Kickxellomycotina fungi.</title>
        <authorList>
            <person name="Reynolds N.K."/>
            <person name="Stajich J.E."/>
            <person name="Barry K."/>
            <person name="Grigoriev I.V."/>
            <person name="Crous P."/>
            <person name="Smith M.E."/>
        </authorList>
    </citation>
    <scope>NUCLEOTIDE SEQUENCE</scope>
    <source>
        <strain evidence="1">RSA 2271</strain>
    </source>
</reference>
<protein>
    <submittedName>
        <fullName evidence="1">Bifunctional dehydrogenase and ferrochelatase</fullName>
    </submittedName>
</protein>
<feature type="non-terminal residue" evidence="1">
    <location>
        <position position="143"/>
    </location>
</feature>
<accession>A0ACC1HSB1</accession>